<gene>
    <name evidence="1" type="ORF">DXN05_20900</name>
</gene>
<protein>
    <submittedName>
        <fullName evidence="1">Uncharacterized protein</fullName>
    </submittedName>
</protein>
<dbReference type="AlphaFoldDB" id="A0A3E1NEG4"/>
<comment type="caution">
    <text evidence="1">The sequence shown here is derived from an EMBL/GenBank/DDBJ whole genome shotgun (WGS) entry which is preliminary data.</text>
</comment>
<reference evidence="1 2" key="1">
    <citation type="submission" date="2018-08" db="EMBL/GenBank/DDBJ databases">
        <title>Chitinophagaceae sp. K23C18032701, a novel bacterium isolated from forest soil.</title>
        <authorList>
            <person name="Wang C."/>
        </authorList>
    </citation>
    <scope>NUCLEOTIDE SEQUENCE [LARGE SCALE GENOMIC DNA]</scope>
    <source>
        <strain evidence="1 2">K23C18032701</strain>
    </source>
</reference>
<organism evidence="1 2">
    <name type="scientific">Deminuibacter soli</name>
    <dbReference type="NCBI Taxonomy" id="2291815"/>
    <lineage>
        <taxon>Bacteria</taxon>
        <taxon>Pseudomonadati</taxon>
        <taxon>Bacteroidota</taxon>
        <taxon>Chitinophagia</taxon>
        <taxon>Chitinophagales</taxon>
        <taxon>Chitinophagaceae</taxon>
        <taxon>Deminuibacter</taxon>
    </lineage>
</organism>
<proteinExistence type="predicted"/>
<name>A0A3E1NEG4_9BACT</name>
<dbReference type="Proteomes" id="UP000261284">
    <property type="component" value="Unassembled WGS sequence"/>
</dbReference>
<sequence>MAHAYCNAVYAVYRQGIAQLCACSQCIAIPVLLRKMDENFRREVNAVTVRNLAGLDDMCVLFQHI</sequence>
<keyword evidence="2" id="KW-1185">Reference proteome</keyword>
<evidence type="ECO:0000313" key="1">
    <source>
        <dbReference type="EMBL" id="RFM26369.1"/>
    </source>
</evidence>
<dbReference type="EMBL" id="QTJU01000010">
    <property type="protein sequence ID" value="RFM26369.1"/>
    <property type="molecule type" value="Genomic_DNA"/>
</dbReference>
<accession>A0A3E1NEG4</accession>
<evidence type="ECO:0000313" key="2">
    <source>
        <dbReference type="Proteomes" id="UP000261284"/>
    </source>
</evidence>